<dbReference type="Proteomes" id="UP000195991">
    <property type="component" value="Unassembled WGS sequence"/>
</dbReference>
<evidence type="ECO:0000313" key="2">
    <source>
        <dbReference type="Proteomes" id="UP000195991"/>
    </source>
</evidence>
<organism evidence="1 2">
    <name type="scientific">Bacillus thuringiensis</name>
    <dbReference type="NCBI Taxonomy" id="1428"/>
    <lineage>
        <taxon>Bacteria</taxon>
        <taxon>Bacillati</taxon>
        <taxon>Bacillota</taxon>
        <taxon>Bacilli</taxon>
        <taxon>Bacillales</taxon>
        <taxon>Bacillaceae</taxon>
        <taxon>Bacillus</taxon>
        <taxon>Bacillus cereus group</taxon>
    </lineage>
</organism>
<dbReference type="EMBL" id="FMBI01000031">
    <property type="protein sequence ID" value="SCC39633.1"/>
    <property type="molecule type" value="Genomic_DNA"/>
</dbReference>
<protein>
    <submittedName>
        <fullName evidence="1">Uncharacterized protein</fullName>
    </submittedName>
</protein>
<evidence type="ECO:0000313" key="1">
    <source>
        <dbReference type="EMBL" id="SCC39633.1"/>
    </source>
</evidence>
<gene>
    <name evidence="1" type="ORF">BTT61001_02941</name>
</gene>
<sequence length="35" mass="4251">MKWLVAKGHKEQLIWLIADDADRERKYNGITFEFK</sequence>
<reference evidence="1 2" key="1">
    <citation type="submission" date="2016-08" db="EMBL/GenBank/DDBJ databases">
        <authorList>
            <person name="Seilhamer J.J."/>
        </authorList>
    </citation>
    <scope>NUCLEOTIDE SEQUENCE [LARGE SCALE GENOMIC DNA]</scope>
    <source>
        <strain evidence="1 2">IEBC_T61001</strain>
    </source>
</reference>
<dbReference type="AlphaFoldDB" id="A0A1C4E7M0"/>
<name>A0A1C4E7M0_BACTU</name>
<accession>A0A1C4E7M0</accession>
<proteinExistence type="predicted"/>